<dbReference type="InterPro" id="IPR010732">
    <property type="entry name" value="T6SS_TssG-like"/>
</dbReference>
<dbReference type="CDD" id="cd06577">
    <property type="entry name" value="PASTA_pknB"/>
    <property type="match status" value="1"/>
</dbReference>
<dbReference type="EMBL" id="CP042806">
    <property type="protein sequence ID" value="QEE28355.1"/>
    <property type="molecule type" value="Genomic_DNA"/>
</dbReference>
<dbReference type="Pfam" id="PF03793">
    <property type="entry name" value="PASTA"/>
    <property type="match status" value="1"/>
</dbReference>
<dbReference type="Proteomes" id="UP000321820">
    <property type="component" value="Chromosome"/>
</dbReference>
<dbReference type="InterPro" id="IPR005543">
    <property type="entry name" value="PASTA_dom"/>
</dbReference>
<dbReference type="OrthoDB" id="108598at2"/>
<dbReference type="Gene3D" id="3.30.10.20">
    <property type="match status" value="1"/>
</dbReference>
<dbReference type="AlphaFoldDB" id="A0A5B9EB27"/>
<dbReference type="SMART" id="SM00740">
    <property type="entry name" value="PASTA"/>
    <property type="match status" value="1"/>
</dbReference>
<evidence type="ECO:0000313" key="2">
    <source>
        <dbReference type="EMBL" id="QEE28355.1"/>
    </source>
</evidence>
<evidence type="ECO:0000259" key="1">
    <source>
        <dbReference type="PROSITE" id="PS51178"/>
    </source>
</evidence>
<dbReference type="Pfam" id="PF06996">
    <property type="entry name" value="T6SS_TssG"/>
    <property type="match status" value="1"/>
</dbReference>
<protein>
    <submittedName>
        <fullName evidence="2">PASTA domain-containing protein</fullName>
    </submittedName>
</protein>
<reference evidence="2 3" key="1">
    <citation type="submission" date="2019-08" db="EMBL/GenBank/DDBJ databases">
        <title>Complete genome sequence of Terriglobus albidus strain ORNL.</title>
        <authorList>
            <person name="Podar M."/>
        </authorList>
    </citation>
    <scope>NUCLEOTIDE SEQUENCE [LARGE SCALE GENOMIC DNA]</scope>
    <source>
        <strain evidence="2 3">ORNL</strain>
    </source>
</reference>
<dbReference type="RefSeq" id="WP_147647545.1">
    <property type="nucleotide sequence ID" value="NZ_CP042806.1"/>
</dbReference>
<gene>
    <name evidence="2" type="ORF">FTW19_10300</name>
</gene>
<name>A0A5B9EB27_9BACT</name>
<feature type="domain" description="PASTA" evidence="1">
    <location>
        <begin position="7"/>
        <end position="82"/>
    </location>
</feature>
<sequence length="334" mass="36606">MEELAHTSPVRLMPNFVTGNHAHRHSLDSALLSLQARGVSPQRITLRRVGLQATPAGTIVRQAPAPGTPLTPGTPVELDVSGTGFVHALPTGMWDSGGEREAGTREILQVVDDPLEKLRHWFYEGAPLFRIGPDAPDACARWLSLFGIDAELWPRTTWYPLASVVAQIPQLSCSENGCCFLLEVLLGLRVNSLSYRPSQSILPKEVLSRLGYRASRLGMDLLLGDGAEDLAVLQVEVGPATLVDYERFEETTEGRTLLRRVLDLILPVSTIFEVRWLVEDLRQAPRLGFAQHNARLGINTHMGMALDATPDLPTHVRAEHTSAAQETWSGASHA</sequence>
<evidence type="ECO:0000313" key="3">
    <source>
        <dbReference type="Proteomes" id="UP000321820"/>
    </source>
</evidence>
<accession>A0A5B9EB27</accession>
<dbReference type="KEGG" id="talb:FTW19_10300"/>
<dbReference type="PROSITE" id="PS51178">
    <property type="entry name" value="PASTA"/>
    <property type="match status" value="1"/>
</dbReference>
<organism evidence="2 3">
    <name type="scientific">Terriglobus albidus</name>
    <dbReference type="NCBI Taxonomy" id="1592106"/>
    <lineage>
        <taxon>Bacteria</taxon>
        <taxon>Pseudomonadati</taxon>
        <taxon>Acidobacteriota</taxon>
        <taxon>Terriglobia</taxon>
        <taxon>Terriglobales</taxon>
        <taxon>Acidobacteriaceae</taxon>
        <taxon>Terriglobus</taxon>
    </lineage>
</organism>
<proteinExistence type="predicted"/>
<keyword evidence="3" id="KW-1185">Reference proteome</keyword>